<keyword evidence="1" id="KW-0812">Transmembrane</keyword>
<reference evidence="2 3" key="1">
    <citation type="journal article" date="2013" name="Genome Announc.">
        <title>Draft Genome Sequence of Arthrobacter crystallopoietes Strain BAB-32, Revealing Genes for Bioremediation.</title>
        <authorList>
            <person name="Joshi M.N."/>
            <person name="Pandit A.S."/>
            <person name="Sharma A."/>
            <person name="Pandya R.V."/>
            <person name="Desai S.M."/>
            <person name="Saxena A.K."/>
            <person name="Bagatharia S.B."/>
        </authorList>
    </citation>
    <scope>NUCLEOTIDE SEQUENCE [LARGE SCALE GENOMIC DNA]</scope>
    <source>
        <strain evidence="2 3">BAB-32</strain>
    </source>
</reference>
<feature type="transmembrane region" description="Helical" evidence="1">
    <location>
        <begin position="57"/>
        <end position="78"/>
    </location>
</feature>
<keyword evidence="1" id="KW-1133">Transmembrane helix</keyword>
<comment type="caution">
    <text evidence="2">The sequence shown here is derived from an EMBL/GenBank/DDBJ whole genome shotgun (WGS) entry which is preliminary data.</text>
</comment>
<evidence type="ECO:0008006" key="4">
    <source>
        <dbReference type="Google" id="ProtNLM"/>
    </source>
</evidence>
<organism evidence="2 3">
    <name type="scientific">Arthrobacter crystallopoietes BAB-32</name>
    <dbReference type="NCBI Taxonomy" id="1246476"/>
    <lineage>
        <taxon>Bacteria</taxon>
        <taxon>Bacillati</taxon>
        <taxon>Actinomycetota</taxon>
        <taxon>Actinomycetes</taxon>
        <taxon>Micrococcales</taxon>
        <taxon>Micrococcaceae</taxon>
        <taxon>Crystallibacter</taxon>
    </lineage>
</organism>
<keyword evidence="3" id="KW-1185">Reference proteome</keyword>
<accession>N1V4I0</accession>
<dbReference type="AlphaFoldDB" id="N1V4I0"/>
<evidence type="ECO:0000313" key="3">
    <source>
        <dbReference type="Proteomes" id="UP000010729"/>
    </source>
</evidence>
<dbReference type="Proteomes" id="UP000010729">
    <property type="component" value="Unassembled WGS sequence"/>
</dbReference>
<protein>
    <recommendedName>
        <fullName evidence="4">Integral membrane protein</fullName>
    </recommendedName>
</protein>
<evidence type="ECO:0000313" key="2">
    <source>
        <dbReference type="EMBL" id="EMY34982.1"/>
    </source>
</evidence>
<gene>
    <name evidence="2" type="ORF">D477_006788</name>
</gene>
<dbReference type="EMBL" id="ANPE02000091">
    <property type="protein sequence ID" value="EMY34982.1"/>
    <property type="molecule type" value="Genomic_DNA"/>
</dbReference>
<feature type="transmembrane region" description="Helical" evidence="1">
    <location>
        <begin position="27"/>
        <end position="51"/>
    </location>
</feature>
<keyword evidence="1" id="KW-0472">Membrane</keyword>
<sequence length="94" mass="10021">MRTPTSPPDETPEPQGFGFRTGVRSEAVALGFAVFVLVLGTALLAVGAVILVNEGRWGYLLALAALELLFIAGFAAMVHMARKRHRPHSDPPPA</sequence>
<proteinExistence type="predicted"/>
<name>N1V4I0_9MICC</name>
<dbReference type="RefSeq" id="WP_005268152.1">
    <property type="nucleotide sequence ID" value="NZ_ANPE02000091.1"/>
</dbReference>
<evidence type="ECO:0000256" key="1">
    <source>
        <dbReference type="SAM" id="Phobius"/>
    </source>
</evidence>